<dbReference type="GO" id="GO:0001817">
    <property type="term" value="P:regulation of cytokine production"/>
    <property type="evidence" value="ECO:0007669"/>
    <property type="project" value="TreeGrafter"/>
</dbReference>
<evidence type="ECO:0000256" key="9">
    <source>
        <dbReference type="ARBA" id="ARBA00023319"/>
    </source>
</evidence>
<sequence length="512" mass="57265">ISNLDISHGNLKPWLLVLSSATTENSQAPSSKLIGPDHPVTASLGGDAVLSCHLSPRMSAETMEVRWFRSQYSAVVHLYHDGQDLYGQQMPEYRGRTELLRDDITDGRVSLRIRDIRLFDKGQYTCFFQSSVTYEEALLELQVAGLGSAPGISVEGHQDTGIRVVCRSSGWYPQPEAQWRDLHGQLLPLVSENISREADGLFQTEIAIVLTEESNQKVSCCVRSPRLDQERESTIYVLFFPRVSHWRVALRVILPLLAVLIVLAGYCFWRQHRVKGELPAPRAVPPALAELLTPLKGEEPHVTVINGHVGEFPFDPSDQPLPPALTLILSPVDVTLDPNTAHPNLVLSEDQKTVTYDDRRQDQPENPERFTTYPTALGTNGFTGGRFYWEVEMGDKTNWTVRLTPGNGHWAVWLRDGKYEACTSSPRTPLAVSVRPRRVGIFLDYEAGEVSFYNVTDRSLLFTFTDTFSGTLRPYFYVGYKEEGKNTAPLTICPVPAQAGGNLLPQEPFDPN</sequence>
<evidence type="ECO:0000256" key="8">
    <source>
        <dbReference type="ARBA" id="ARBA00023180"/>
    </source>
</evidence>
<evidence type="ECO:0000256" key="11">
    <source>
        <dbReference type="SAM" id="Phobius"/>
    </source>
</evidence>
<dbReference type="GeneTree" id="ENSGT00940000153527"/>
<dbReference type="SMART" id="SM00449">
    <property type="entry name" value="SPRY"/>
    <property type="match status" value="1"/>
</dbReference>
<dbReference type="FunFam" id="2.60.40.10:FF:000208">
    <property type="entry name" value="Butyrophilin subfamily 1 member A1"/>
    <property type="match status" value="1"/>
</dbReference>
<protein>
    <recommendedName>
        <fullName evidence="16">Butyrophilin subfamily 1 member A1-like</fullName>
    </recommendedName>
</protein>
<dbReference type="InterPro" id="IPR036179">
    <property type="entry name" value="Ig-like_dom_sf"/>
</dbReference>
<feature type="compositionally biased region" description="Basic and acidic residues" evidence="10">
    <location>
        <begin position="351"/>
        <end position="368"/>
    </location>
</feature>
<dbReference type="SMART" id="SM00589">
    <property type="entry name" value="PRY"/>
    <property type="match status" value="1"/>
</dbReference>
<dbReference type="PANTHER" id="PTHR24100:SF149">
    <property type="entry name" value="BG-LIKE ANTIGEN 1-RELATED"/>
    <property type="match status" value="1"/>
</dbReference>
<dbReference type="SUPFAM" id="SSF49899">
    <property type="entry name" value="Concanavalin A-like lectins/glucanases"/>
    <property type="match status" value="1"/>
</dbReference>
<dbReference type="AlphaFoldDB" id="A0A8C3FEW6"/>
<dbReference type="GO" id="GO:0005102">
    <property type="term" value="F:signaling receptor binding"/>
    <property type="evidence" value="ECO:0007669"/>
    <property type="project" value="TreeGrafter"/>
</dbReference>
<organism evidence="14 15">
    <name type="scientific">Chrysemys picta bellii</name>
    <name type="common">Western painted turtle</name>
    <name type="synonym">Emys bellii</name>
    <dbReference type="NCBI Taxonomy" id="8478"/>
    <lineage>
        <taxon>Eukaryota</taxon>
        <taxon>Metazoa</taxon>
        <taxon>Chordata</taxon>
        <taxon>Craniata</taxon>
        <taxon>Vertebrata</taxon>
        <taxon>Euteleostomi</taxon>
        <taxon>Archelosauria</taxon>
        <taxon>Testudinata</taxon>
        <taxon>Testudines</taxon>
        <taxon>Cryptodira</taxon>
        <taxon>Durocryptodira</taxon>
        <taxon>Testudinoidea</taxon>
        <taxon>Emydidae</taxon>
        <taxon>Chrysemys</taxon>
    </lineage>
</organism>
<evidence type="ECO:0000256" key="5">
    <source>
        <dbReference type="ARBA" id="ARBA00022989"/>
    </source>
</evidence>
<evidence type="ECO:0000313" key="15">
    <source>
        <dbReference type="Proteomes" id="UP000694380"/>
    </source>
</evidence>
<dbReference type="InterPro" id="IPR001870">
    <property type="entry name" value="B30.2/SPRY"/>
</dbReference>
<reference evidence="14" key="1">
    <citation type="submission" date="2025-08" db="UniProtKB">
        <authorList>
            <consortium name="Ensembl"/>
        </authorList>
    </citation>
    <scope>IDENTIFICATION</scope>
</reference>
<dbReference type="SUPFAM" id="SSF48726">
    <property type="entry name" value="Immunoglobulin"/>
    <property type="match status" value="2"/>
</dbReference>
<dbReference type="Ensembl" id="ENSCPBT00000008734.1">
    <property type="protein sequence ID" value="ENSCPBP00000007227.1"/>
    <property type="gene ID" value="ENSCPBG00000005700.1"/>
</dbReference>
<proteinExistence type="inferred from homology"/>
<evidence type="ECO:0000256" key="3">
    <source>
        <dbReference type="ARBA" id="ARBA00022692"/>
    </source>
</evidence>
<dbReference type="Gene3D" id="2.60.40.10">
    <property type="entry name" value="Immunoglobulins"/>
    <property type="match status" value="2"/>
</dbReference>
<dbReference type="FunFam" id="2.60.120.920:FF:000004">
    <property type="entry name" value="Butyrophilin subfamily 1 member A1"/>
    <property type="match status" value="1"/>
</dbReference>
<feature type="domain" description="Ig-like" evidence="13">
    <location>
        <begin position="29"/>
        <end position="140"/>
    </location>
</feature>
<dbReference type="SMART" id="SM00409">
    <property type="entry name" value="IG"/>
    <property type="match status" value="1"/>
</dbReference>
<accession>A0A8C3FEW6</accession>
<dbReference type="Pfam" id="PF22705">
    <property type="entry name" value="C2-set_3"/>
    <property type="match status" value="1"/>
</dbReference>
<feature type="domain" description="B30.2/SPRY" evidence="12">
    <location>
        <begin position="314"/>
        <end position="497"/>
    </location>
</feature>
<keyword evidence="8" id="KW-0325">Glycoprotein</keyword>
<keyword evidence="15" id="KW-1185">Reference proteome</keyword>
<dbReference type="Pfam" id="PF07686">
    <property type="entry name" value="V-set"/>
    <property type="match status" value="1"/>
</dbReference>
<comment type="subcellular location">
    <subcellularLocation>
        <location evidence="1">Membrane</location>
        <topology evidence="1">Single-pass type I membrane protein</topology>
    </subcellularLocation>
</comment>
<keyword evidence="3 11" id="KW-0812">Transmembrane</keyword>
<dbReference type="PROSITE" id="PS50835">
    <property type="entry name" value="IG_LIKE"/>
    <property type="match status" value="1"/>
</dbReference>
<keyword evidence="4" id="KW-0732">Signal</keyword>
<dbReference type="InterPro" id="IPR013320">
    <property type="entry name" value="ConA-like_dom_sf"/>
</dbReference>
<feature type="transmembrane region" description="Helical" evidence="11">
    <location>
        <begin position="248"/>
        <end position="269"/>
    </location>
</feature>
<evidence type="ECO:0000259" key="12">
    <source>
        <dbReference type="PROSITE" id="PS50188"/>
    </source>
</evidence>
<dbReference type="Gene3D" id="2.60.120.920">
    <property type="match status" value="1"/>
</dbReference>
<keyword evidence="5 11" id="KW-1133">Transmembrane helix</keyword>
<name>A0A8C3FEW6_CHRPI</name>
<dbReference type="GO" id="GO:0050852">
    <property type="term" value="P:T cell receptor signaling pathway"/>
    <property type="evidence" value="ECO:0007669"/>
    <property type="project" value="TreeGrafter"/>
</dbReference>
<evidence type="ECO:0000313" key="14">
    <source>
        <dbReference type="Ensembl" id="ENSCPBP00000007227.1"/>
    </source>
</evidence>
<evidence type="ECO:0008006" key="16">
    <source>
        <dbReference type="Google" id="ProtNLM"/>
    </source>
</evidence>
<keyword evidence="6 11" id="KW-0472">Membrane</keyword>
<dbReference type="SMART" id="SM00406">
    <property type="entry name" value="IGv"/>
    <property type="match status" value="1"/>
</dbReference>
<dbReference type="PROSITE" id="PS50188">
    <property type="entry name" value="B302_SPRY"/>
    <property type="match status" value="1"/>
</dbReference>
<dbReference type="InterPro" id="IPR050504">
    <property type="entry name" value="IgSF_BTN/MOG"/>
</dbReference>
<dbReference type="InterPro" id="IPR035033">
    <property type="entry name" value="PRY/SPRY_TRIM39"/>
</dbReference>
<keyword evidence="7" id="KW-1015">Disulfide bond</keyword>
<keyword evidence="9" id="KW-0393">Immunoglobulin domain</keyword>
<dbReference type="InterPro" id="IPR013106">
    <property type="entry name" value="Ig_V-set"/>
</dbReference>
<dbReference type="Pfam" id="PF00622">
    <property type="entry name" value="SPRY"/>
    <property type="match status" value="1"/>
</dbReference>
<evidence type="ECO:0000256" key="4">
    <source>
        <dbReference type="ARBA" id="ARBA00022729"/>
    </source>
</evidence>
<dbReference type="GO" id="GO:0009897">
    <property type="term" value="C:external side of plasma membrane"/>
    <property type="evidence" value="ECO:0007669"/>
    <property type="project" value="TreeGrafter"/>
</dbReference>
<dbReference type="PRINTS" id="PR01407">
    <property type="entry name" value="BUTYPHLNCDUF"/>
</dbReference>
<dbReference type="Proteomes" id="UP000694380">
    <property type="component" value="Unplaced"/>
</dbReference>
<evidence type="ECO:0000256" key="10">
    <source>
        <dbReference type="SAM" id="MobiDB-lite"/>
    </source>
</evidence>
<dbReference type="InterPro" id="IPR053896">
    <property type="entry name" value="BTN3A2-like_Ig-C"/>
</dbReference>
<dbReference type="Pfam" id="PF13765">
    <property type="entry name" value="PRY"/>
    <property type="match status" value="1"/>
</dbReference>
<dbReference type="InterPro" id="IPR006574">
    <property type="entry name" value="PRY"/>
</dbReference>
<dbReference type="PANTHER" id="PTHR24100">
    <property type="entry name" value="BUTYROPHILIN"/>
    <property type="match status" value="1"/>
</dbReference>
<dbReference type="InterPro" id="IPR043136">
    <property type="entry name" value="B30.2/SPRY_sf"/>
</dbReference>
<dbReference type="InterPro" id="IPR007110">
    <property type="entry name" value="Ig-like_dom"/>
</dbReference>
<dbReference type="CDD" id="cd05713">
    <property type="entry name" value="IgV_MOG_like"/>
    <property type="match status" value="1"/>
</dbReference>
<dbReference type="InterPro" id="IPR003877">
    <property type="entry name" value="SPRY_dom"/>
</dbReference>
<comment type="similarity">
    <text evidence="2">Belongs to the immunoglobulin superfamily. BTN/MOG family.</text>
</comment>
<evidence type="ECO:0000256" key="1">
    <source>
        <dbReference type="ARBA" id="ARBA00004479"/>
    </source>
</evidence>
<dbReference type="InterPro" id="IPR003599">
    <property type="entry name" value="Ig_sub"/>
</dbReference>
<evidence type="ECO:0000256" key="7">
    <source>
        <dbReference type="ARBA" id="ARBA00023157"/>
    </source>
</evidence>
<evidence type="ECO:0000259" key="13">
    <source>
        <dbReference type="PROSITE" id="PS50835"/>
    </source>
</evidence>
<dbReference type="CDD" id="cd13745">
    <property type="entry name" value="SPRY_PRY_TRIM39"/>
    <property type="match status" value="1"/>
</dbReference>
<evidence type="ECO:0000256" key="6">
    <source>
        <dbReference type="ARBA" id="ARBA00023136"/>
    </source>
</evidence>
<dbReference type="InterPro" id="IPR013783">
    <property type="entry name" value="Ig-like_fold"/>
</dbReference>
<reference evidence="14" key="2">
    <citation type="submission" date="2025-09" db="UniProtKB">
        <authorList>
            <consortium name="Ensembl"/>
        </authorList>
    </citation>
    <scope>IDENTIFICATION</scope>
</reference>
<feature type="region of interest" description="Disordered" evidence="10">
    <location>
        <begin position="351"/>
        <end position="375"/>
    </location>
</feature>
<dbReference type="InterPro" id="IPR003879">
    <property type="entry name" value="Butyrophylin_SPRY"/>
</dbReference>
<dbReference type="FunFam" id="2.60.40.10:FF:000088">
    <property type="entry name" value="Butyrophilin subfamily 1 member A1"/>
    <property type="match status" value="1"/>
</dbReference>
<evidence type="ECO:0000256" key="2">
    <source>
        <dbReference type="ARBA" id="ARBA00007591"/>
    </source>
</evidence>